<keyword evidence="6" id="KW-1185">Reference proteome</keyword>
<organism evidence="5 6">
    <name type="scientific">Phaeovulum veldkampii DSM 11550</name>
    <dbReference type="NCBI Taxonomy" id="1185920"/>
    <lineage>
        <taxon>Bacteria</taxon>
        <taxon>Pseudomonadati</taxon>
        <taxon>Pseudomonadota</taxon>
        <taxon>Alphaproteobacteria</taxon>
        <taxon>Rhodobacterales</taxon>
        <taxon>Paracoccaceae</taxon>
        <taxon>Phaeovulum</taxon>
    </lineage>
</organism>
<evidence type="ECO:0000313" key="5">
    <source>
        <dbReference type="EMBL" id="PTE17956.1"/>
    </source>
</evidence>
<reference evidence="5 6" key="1">
    <citation type="submission" date="2018-03" db="EMBL/GenBank/DDBJ databases">
        <title>Rhodobacter veldkampii.</title>
        <authorList>
            <person name="Meyer T.E."/>
            <person name="Miller S."/>
            <person name="Lodha T."/>
            <person name="Gandham S."/>
            <person name="Chintalapati S."/>
            <person name="Chintalapati V.R."/>
        </authorList>
    </citation>
    <scope>NUCLEOTIDE SEQUENCE [LARGE SCALE GENOMIC DNA]</scope>
    <source>
        <strain evidence="5 6">DSM 11550</strain>
    </source>
</reference>
<evidence type="ECO:0000256" key="2">
    <source>
        <dbReference type="ARBA" id="ARBA00010742"/>
    </source>
</evidence>
<dbReference type="SMART" id="SM00062">
    <property type="entry name" value="PBPb"/>
    <property type="match status" value="1"/>
</dbReference>
<dbReference type="InterPro" id="IPR015168">
    <property type="entry name" value="SsuA/THI5"/>
</dbReference>
<comment type="subcellular location">
    <subcellularLocation>
        <location evidence="1">Periplasm</location>
    </subcellularLocation>
</comment>
<dbReference type="Proteomes" id="UP000241899">
    <property type="component" value="Unassembled WGS sequence"/>
</dbReference>
<dbReference type="AlphaFoldDB" id="A0A2T4JJ77"/>
<proteinExistence type="inferred from homology"/>
<evidence type="ECO:0000259" key="4">
    <source>
        <dbReference type="SMART" id="SM00062"/>
    </source>
</evidence>
<evidence type="ECO:0000313" key="6">
    <source>
        <dbReference type="Proteomes" id="UP000241899"/>
    </source>
</evidence>
<name>A0A2T4JJ77_9RHOB</name>
<dbReference type="GO" id="GO:0042597">
    <property type="term" value="C:periplasmic space"/>
    <property type="evidence" value="ECO:0007669"/>
    <property type="project" value="UniProtKB-SubCell"/>
</dbReference>
<dbReference type="Pfam" id="PF09084">
    <property type="entry name" value="NMT1"/>
    <property type="match status" value="1"/>
</dbReference>
<dbReference type="InterPro" id="IPR001638">
    <property type="entry name" value="Solute-binding_3/MltF_N"/>
</dbReference>
<accession>A0A2T4JJ77</accession>
<dbReference type="EMBL" id="PZKF01000012">
    <property type="protein sequence ID" value="PTE17956.1"/>
    <property type="molecule type" value="Genomic_DNA"/>
</dbReference>
<dbReference type="PANTHER" id="PTHR30024:SF47">
    <property type="entry name" value="TAURINE-BINDING PERIPLASMIC PROTEIN"/>
    <property type="match status" value="1"/>
</dbReference>
<gene>
    <name evidence="5" type="ORF">C5F46_06995</name>
</gene>
<sequence>MSSRSTDMLKIVPLSAALVLAGFGTAGAETVKMGVQPWLGYGPLWVAEEKGFFDQRGVDVDLMNFNWDQDMTAALASGNLHVVAAGSNAVIANVNQGVDQKGFLVMDLSFEADAILAGAGVGSIADLKGKSVAFETGATSDLLMNYALRENGMTLADVTHVPMGASEAGLALIAGRVDAAVTYEPYISTALAQDGGYKVLYTAAEKPGLISDMLTASGAWIAANPDEVKAIILAWDDAVRFIRENPAEGKAMIAKAVGSPMEEFDPAFEGVRLYDLAENLTFVQGDFQATLAEIGAIMQATNPDEIKTVPAADDLLALDPLGAAAN</sequence>
<comment type="caution">
    <text evidence="5">The sequence shown here is derived from an EMBL/GenBank/DDBJ whole genome shotgun (WGS) entry which is preliminary data.</text>
</comment>
<comment type="similarity">
    <text evidence="2">Belongs to the bacterial solute-binding protein SsuA/TauA family.</text>
</comment>
<evidence type="ECO:0000256" key="1">
    <source>
        <dbReference type="ARBA" id="ARBA00004418"/>
    </source>
</evidence>
<protein>
    <submittedName>
        <fullName evidence="5">ABC transporter substrate-binding protein</fullName>
    </submittedName>
</protein>
<evidence type="ECO:0000256" key="3">
    <source>
        <dbReference type="ARBA" id="ARBA00022729"/>
    </source>
</evidence>
<feature type="domain" description="Solute-binding protein family 3/N-terminal" evidence="4">
    <location>
        <begin position="30"/>
        <end position="260"/>
    </location>
</feature>
<dbReference type="SUPFAM" id="SSF53850">
    <property type="entry name" value="Periplasmic binding protein-like II"/>
    <property type="match status" value="1"/>
</dbReference>
<keyword evidence="3" id="KW-0732">Signal</keyword>
<dbReference type="PANTHER" id="PTHR30024">
    <property type="entry name" value="ALIPHATIC SULFONATES-BINDING PROTEIN-RELATED"/>
    <property type="match status" value="1"/>
</dbReference>
<dbReference type="OrthoDB" id="9815602at2"/>
<dbReference type="Gene3D" id="3.40.190.10">
    <property type="entry name" value="Periplasmic binding protein-like II"/>
    <property type="match status" value="2"/>
</dbReference>
<dbReference type="CDD" id="cd13563">
    <property type="entry name" value="PBP2_SsuA_like_6"/>
    <property type="match status" value="1"/>
</dbReference>